<name>A0ABR9VZS1_9MICO</name>
<dbReference type="Proteomes" id="UP000644727">
    <property type="component" value="Unassembled WGS sequence"/>
</dbReference>
<gene>
    <name evidence="1" type="ORF">IOE58_05585</name>
</gene>
<dbReference type="RefSeq" id="WP_193865427.1">
    <property type="nucleotide sequence ID" value="NZ_JADEYR010000004.1"/>
</dbReference>
<keyword evidence="2" id="KW-1185">Reference proteome</keyword>
<sequence length="139" mass="14708">MAPRRRHVLVAGAMGLFSLVTGCSGFSKPGWSDVNREIQSAPGVTGADIIGGPGGGLGTTVSGTITLDVTADELPDAFEEAWRRGVEVIHEMFDPGQAIDVAVRGVISDGTEIPAYELLEHEEPVPTTMSHFYEHYGIG</sequence>
<proteinExistence type="predicted"/>
<organism evidence="1 2">
    <name type="scientific">Brachybacterium epidermidis</name>
    <dbReference type="NCBI Taxonomy" id="2781983"/>
    <lineage>
        <taxon>Bacteria</taxon>
        <taxon>Bacillati</taxon>
        <taxon>Actinomycetota</taxon>
        <taxon>Actinomycetes</taxon>
        <taxon>Micrococcales</taxon>
        <taxon>Dermabacteraceae</taxon>
        <taxon>Brachybacterium</taxon>
    </lineage>
</organism>
<evidence type="ECO:0000313" key="1">
    <source>
        <dbReference type="EMBL" id="MBE9403679.1"/>
    </source>
</evidence>
<dbReference type="EMBL" id="JADEYR010000004">
    <property type="protein sequence ID" value="MBE9403679.1"/>
    <property type="molecule type" value="Genomic_DNA"/>
</dbReference>
<dbReference type="PROSITE" id="PS51257">
    <property type="entry name" value="PROKAR_LIPOPROTEIN"/>
    <property type="match status" value="1"/>
</dbReference>
<protein>
    <submittedName>
        <fullName evidence="1">Uncharacterized protein</fullName>
    </submittedName>
</protein>
<reference evidence="1 2" key="1">
    <citation type="submission" date="2020-10" db="EMBL/GenBank/DDBJ databases">
        <title>Draft genome and description of Brachybacterium epidermidis sp nov.</title>
        <authorList>
            <person name="Boxberger M."/>
            <person name="La Scola B."/>
        </authorList>
    </citation>
    <scope>NUCLEOTIDE SEQUENCE [LARGE SCALE GENOMIC DNA]</scope>
    <source>
        <strain evidence="1 2">Marseille-Q2903</strain>
    </source>
</reference>
<evidence type="ECO:0000313" key="2">
    <source>
        <dbReference type="Proteomes" id="UP000644727"/>
    </source>
</evidence>
<accession>A0ABR9VZS1</accession>
<comment type="caution">
    <text evidence="1">The sequence shown here is derived from an EMBL/GenBank/DDBJ whole genome shotgun (WGS) entry which is preliminary data.</text>
</comment>